<dbReference type="EMBL" id="KN275994">
    <property type="protein sequence ID" value="KGM91396.1"/>
    <property type="molecule type" value="Genomic_DNA"/>
</dbReference>
<dbReference type="Proteomes" id="UP000001628">
    <property type="component" value="Unassembled WGS sequence"/>
</dbReference>
<evidence type="ECO:0000313" key="1">
    <source>
        <dbReference type="EMBL" id="KGM91396.1"/>
    </source>
</evidence>
<dbReference type="KEGG" id="pbn:PADG_12530"/>
<organism evidence="1 2">
    <name type="scientific">Paracoccidioides brasiliensis (strain Pb18)</name>
    <dbReference type="NCBI Taxonomy" id="502780"/>
    <lineage>
        <taxon>Eukaryota</taxon>
        <taxon>Fungi</taxon>
        <taxon>Dikarya</taxon>
        <taxon>Ascomycota</taxon>
        <taxon>Pezizomycotina</taxon>
        <taxon>Eurotiomycetes</taxon>
        <taxon>Eurotiomycetidae</taxon>
        <taxon>Onygenales</taxon>
        <taxon>Ajellomycetaceae</taxon>
        <taxon>Paracoccidioides</taxon>
    </lineage>
</organism>
<dbReference type="AlphaFoldDB" id="A0A0A0HTS7"/>
<dbReference type="InParanoid" id="A0A0A0HTS7"/>
<dbReference type="HOGENOM" id="CLU_3368667_0_0_1"/>
<protein>
    <submittedName>
        <fullName evidence="1">Uncharacterized protein</fullName>
    </submittedName>
</protein>
<evidence type="ECO:0000313" key="2">
    <source>
        <dbReference type="Proteomes" id="UP000001628"/>
    </source>
</evidence>
<name>A0A0A0HTS7_PARBD</name>
<accession>A0A0A0HTS7</accession>
<sequence>MRTYLAEPSRQLNEWLKTWETDSYLKNEVDDNLPA</sequence>
<gene>
    <name evidence="1" type="ORF">PADG_12530</name>
</gene>
<proteinExistence type="predicted"/>
<reference evidence="1 2" key="1">
    <citation type="journal article" date="2011" name="PLoS Genet.">
        <title>Comparative genomic analysis of human fungal pathogens causing paracoccidioidomycosis.</title>
        <authorList>
            <person name="Desjardins C.A."/>
            <person name="Champion M.D."/>
            <person name="Holder J.W."/>
            <person name="Muszewska A."/>
            <person name="Goldberg J."/>
            <person name="Bailao A.M."/>
            <person name="Brigido M.M."/>
            <person name="Ferreira M.E."/>
            <person name="Garcia A.M."/>
            <person name="Grynberg M."/>
            <person name="Gujja S."/>
            <person name="Heiman D.I."/>
            <person name="Henn M.R."/>
            <person name="Kodira C.D."/>
            <person name="Leon-Narvaez H."/>
            <person name="Longo L.V."/>
            <person name="Ma L.J."/>
            <person name="Malavazi I."/>
            <person name="Matsuo A.L."/>
            <person name="Morais F.V."/>
            <person name="Pereira M."/>
            <person name="Rodriguez-Brito S."/>
            <person name="Sakthikumar S."/>
            <person name="Salem-Izacc S.M."/>
            <person name="Sykes S.M."/>
            <person name="Teixeira M.M."/>
            <person name="Vallejo M.C."/>
            <person name="Walter M.E."/>
            <person name="Yandava C."/>
            <person name="Young S."/>
            <person name="Zeng Q."/>
            <person name="Zucker J."/>
            <person name="Felipe M.S."/>
            <person name="Goldman G.H."/>
            <person name="Haas B.J."/>
            <person name="McEwen J.G."/>
            <person name="Nino-Vega G."/>
            <person name="Puccia R."/>
            <person name="San-Blas G."/>
            <person name="Soares C.M."/>
            <person name="Birren B.W."/>
            <person name="Cuomo C.A."/>
        </authorList>
    </citation>
    <scope>NUCLEOTIDE SEQUENCE [LARGE SCALE GENOMIC DNA]</scope>
    <source>
        <strain evidence="1 2">Pb18</strain>
    </source>
</reference>
<dbReference type="RefSeq" id="XP_010764024.1">
    <property type="nucleotide sequence ID" value="XM_010765722.1"/>
</dbReference>
<keyword evidence="2" id="KW-1185">Reference proteome</keyword>
<dbReference type="GeneID" id="22588427"/>
<dbReference type="VEuPathDB" id="FungiDB:PADG_12530"/>